<organism evidence="1 2">
    <name type="scientific">Oryza sativa subsp. japonica</name>
    <name type="common">Rice</name>
    <dbReference type="NCBI Taxonomy" id="39947"/>
    <lineage>
        <taxon>Eukaryota</taxon>
        <taxon>Viridiplantae</taxon>
        <taxon>Streptophyta</taxon>
        <taxon>Embryophyta</taxon>
        <taxon>Tracheophyta</taxon>
        <taxon>Spermatophyta</taxon>
        <taxon>Magnoliopsida</taxon>
        <taxon>Liliopsida</taxon>
        <taxon>Poales</taxon>
        <taxon>Poaceae</taxon>
        <taxon>BOP clade</taxon>
        <taxon>Oryzoideae</taxon>
        <taxon>Oryzeae</taxon>
        <taxon>Oryzinae</taxon>
        <taxon>Oryza</taxon>
        <taxon>Oryza sativa</taxon>
    </lineage>
</organism>
<evidence type="ECO:0000313" key="2">
    <source>
        <dbReference type="Proteomes" id="UP000000763"/>
    </source>
</evidence>
<dbReference type="Proteomes" id="UP000000763">
    <property type="component" value="Chromosome 7"/>
</dbReference>
<evidence type="ECO:0000313" key="1">
    <source>
        <dbReference type="EMBL" id="BAC83328.1"/>
    </source>
</evidence>
<proteinExistence type="predicted"/>
<accession>Q6ZF79</accession>
<protein>
    <submittedName>
        <fullName evidence="1">Uncharacterized protein</fullName>
    </submittedName>
</protein>
<gene>
    <name evidence="1" type="primary">P0013G11.26</name>
</gene>
<name>Q6ZF79_ORYSJ</name>
<reference evidence="2" key="1">
    <citation type="journal article" date="2005" name="Nature">
        <title>The map-based sequence of the rice genome.</title>
        <authorList>
            <consortium name="International rice genome sequencing project (IRGSP)"/>
            <person name="Matsumoto T."/>
            <person name="Wu J."/>
            <person name="Kanamori H."/>
            <person name="Katayose Y."/>
            <person name="Fujisawa M."/>
            <person name="Namiki N."/>
            <person name="Mizuno H."/>
            <person name="Yamamoto K."/>
            <person name="Antonio B.A."/>
            <person name="Baba T."/>
            <person name="Sakata K."/>
            <person name="Nagamura Y."/>
            <person name="Aoki H."/>
            <person name="Arikawa K."/>
            <person name="Arita K."/>
            <person name="Bito T."/>
            <person name="Chiden Y."/>
            <person name="Fujitsuka N."/>
            <person name="Fukunaka R."/>
            <person name="Hamada M."/>
            <person name="Harada C."/>
            <person name="Hayashi A."/>
            <person name="Hijishita S."/>
            <person name="Honda M."/>
            <person name="Hosokawa S."/>
            <person name="Ichikawa Y."/>
            <person name="Idonuma A."/>
            <person name="Iijima M."/>
            <person name="Ikeda M."/>
            <person name="Ikeno M."/>
            <person name="Ito K."/>
            <person name="Ito S."/>
            <person name="Ito T."/>
            <person name="Ito Y."/>
            <person name="Ito Y."/>
            <person name="Iwabuchi A."/>
            <person name="Kamiya K."/>
            <person name="Karasawa W."/>
            <person name="Kurita K."/>
            <person name="Katagiri S."/>
            <person name="Kikuta A."/>
            <person name="Kobayashi H."/>
            <person name="Kobayashi N."/>
            <person name="Machita K."/>
            <person name="Maehara T."/>
            <person name="Masukawa M."/>
            <person name="Mizubayashi T."/>
            <person name="Mukai Y."/>
            <person name="Nagasaki H."/>
            <person name="Nagata Y."/>
            <person name="Naito S."/>
            <person name="Nakashima M."/>
            <person name="Nakama Y."/>
            <person name="Nakamichi Y."/>
            <person name="Nakamura M."/>
            <person name="Meguro A."/>
            <person name="Negishi M."/>
            <person name="Ohta I."/>
            <person name="Ohta T."/>
            <person name="Okamoto M."/>
            <person name="Ono N."/>
            <person name="Saji S."/>
            <person name="Sakaguchi M."/>
            <person name="Sakai K."/>
            <person name="Shibata M."/>
            <person name="Shimokawa T."/>
            <person name="Song J."/>
            <person name="Takazaki Y."/>
            <person name="Terasawa K."/>
            <person name="Tsugane M."/>
            <person name="Tsuji K."/>
            <person name="Ueda S."/>
            <person name="Waki K."/>
            <person name="Yamagata H."/>
            <person name="Yamamoto M."/>
            <person name="Yamamoto S."/>
            <person name="Yamane H."/>
            <person name="Yoshiki S."/>
            <person name="Yoshihara R."/>
            <person name="Yukawa K."/>
            <person name="Zhong H."/>
            <person name="Yano M."/>
            <person name="Yuan Q."/>
            <person name="Ouyang S."/>
            <person name="Liu J."/>
            <person name="Jones K.M."/>
            <person name="Gansberger K."/>
            <person name="Moffat K."/>
            <person name="Hill J."/>
            <person name="Bera J."/>
            <person name="Fadrosh D."/>
            <person name="Jin S."/>
            <person name="Johri S."/>
            <person name="Kim M."/>
            <person name="Overton L."/>
            <person name="Reardon M."/>
            <person name="Tsitrin T."/>
            <person name="Vuong H."/>
            <person name="Weaver B."/>
            <person name="Ciecko A."/>
            <person name="Tallon L."/>
            <person name="Jackson J."/>
            <person name="Pai G."/>
            <person name="Aken S.V."/>
            <person name="Utterback T."/>
            <person name="Reidmuller S."/>
            <person name="Feldblyum T."/>
            <person name="Hsiao J."/>
            <person name="Zismann V."/>
            <person name="Iobst S."/>
            <person name="de Vazeille A.R."/>
            <person name="Buell C.R."/>
            <person name="Ying K."/>
            <person name="Li Y."/>
            <person name="Lu T."/>
            <person name="Huang Y."/>
            <person name="Zhao Q."/>
            <person name="Feng Q."/>
            <person name="Zhang L."/>
            <person name="Zhu J."/>
            <person name="Weng Q."/>
            <person name="Mu J."/>
            <person name="Lu Y."/>
            <person name="Fan D."/>
            <person name="Liu Y."/>
            <person name="Guan J."/>
            <person name="Zhang Y."/>
            <person name="Yu S."/>
            <person name="Liu X."/>
            <person name="Zhang Y."/>
            <person name="Hong G."/>
            <person name="Han B."/>
            <person name="Choisne N."/>
            <person name="Demange N."/>
            <person name="Orjeda G."/>
            <person name="Samain S."/>
            <person name="Cattolico L."/>
            <person name="Pelletier E."/>
            <person name="Couloux A."/>
            <person name="Segurens B."/>
            <person name="Wincker P."/>
            <person name="D'Hont A."/>
            <person name="Scarpelli C."/>
            <person name="Weissenbach J."/>
            <person name="Salanoubat M."/>
            <person name="Quetier F."/>
            <person name="Yu Y."/>
            <person name="Kim H.R."/>
            <person name="Rambo T."/>
            <person name="Currie J."/>
            <person name="Collura K."/>
            <person name="Luo M."/>
            <person name="Yang T."/>
            <person name="Ammiraju J.S.S."/>
            <person name="Engler F."/>
            <person name="Soderlund C."/>
            <person name="Wing R.A."/>
            <person name="Palmer L.E."/>
            <person name="de la Bastide M."/>
            <person name="Spiegel L."/>
            <person name="Nascimento L."/>
            <person name="Zutavern T."/>
            <person name="O'Shaughnessy A."/>
            <person name="Dike S."/>
            <person name="Dedhia N."/>
            <person name="Preston R."/>
            <person name="Balija V."/>
            <person name="McCombie W.R."/>
            <person name="Chow T."/>
            <person name="Chen H."/>
            <person name="Chung M."/>
            <person name="Chen C."/>
            <person name="Shaw J."/>
            <person name="Wu H."/>
            <person name="Hsiao K."/>
            <person name="Chao Y."/>
            <person name="Chu M."/>
            <person name="Cheng C."/>
            <person name="Hour A."/>
            <person name="Lee P."/>
            <person name="Lin S."/>
            <person name="Lin Y."/>
            <person name="Liou J."/>
            <person name="Liu S."/>
            <person name="Hsing Y."/>
            <person name="Raghuvanshi S."/>
            <person name="Mohanty A."/>
            <person name="Bharti A.K."/>
            <person name="Gaur A."/>
            <person name="Gupta V."/>
            <person name="Kumar D."/>
            <person name="Ravi V."/>
            <person name="Vij S."/>
            <person name="Kapur A."/>
            <person name="Khurana P."/>
            <person name="Khurana P."/>
            <person name="Khurana J.P."/>
            <person name="Tyagi A.K."/>
            <person name="Gaikwad K."/>
            <person name="Singh A."/>
            <person name="Dalal V."/>
            <person name="Srivastava S."/>
            <person name="Dixit A."/>
            <person name="Pal A.K."/>
            <person name="Ghazi I.A."/>
            <person name="Yadav M."/>
            <person name="Pandit A."/>
            <person name="Bhargava A."/>
            <person name="Sureshbabu K."/>
            <person name="Batra K."/>
            <person name="Sharma T.R."/>
            <person name="Mohapatra T."/>
            <person name="Singh N.K."/>
            <person name="Messing J."/>
            <person name="Nelson A.B."/>
            <person name="Fuks G."/>
            <person name="Kavchok S."/>
            <person name="Keizer G."/>
            <person name="Linton E."/>
            <person name="Llaca V."/>
            <person name="Song R."/>
            <person name="Tanyolac B."/>
            <person name="Young S."/>
            <person name="Ho-Il K."/>
            <person name="Hahn J.H."/>
            <person name="Sangsakoo G."/>
            <person name="Vanavichit A."/>
            <person name="de Mattos Luiz.A.T."/>
            <person name="Zimmer P.D."/>
            <person name="Malone G."/>
            <person name="Dellagostin O."/>
            <person name="de Oliveira A.C."/>
            <person name="Bevan M."/>
            <person name="Bancroft I."/>
            <person name="Minx P."/>
            <person name="Cordum H."/>
            <person name="Wilson R."/>
            <person name="Cheng Z."/>
            <person name="Jin W."/>
            <person name="Jiang J."/>
            <person name="Leong S.A."/>
            <person name="Iwama H."/>
            <person name="Gojobori T."/>
            <person name="Itoh T."/>
            <person name="Niimura Y."/>
            <person name="Fujii Y."/>
            <person name="Habara T."/>
            <person name="Sakai H."/>
            <person name="Sato Y."/>
            <person name="Wilson G."/>
            <person name="Kumar K."/>
            <person name="McCouch S."/>
            <person name="Juretic N."/>
            <person name="Hoen D."/>
            <person name="Wright S."/>
            <person name="Bruskiewich R."/>
            <person name="Bureau T."/>
            <person name="Miyao A."/>
            <person name="Hirochika H."/>
            <person name="Nishikawa T."/>
            <person name="Kadowaki K."/>
            <person name="Sugiura M."/>
            <person name="Burr B."/>
            <person name="Sasaki T."/>
        </authorList>
    </citation>
    <scope>NUCLEOTIDE SEQUENCE [LARGE SCALE GENOMIC DNA]</scope>
    <source>
        <strain evidence="2">cv. Nipponbare</strain>
    </source>
</reference>
<reference evidence="2" key="2">
    <citation type="journal article" date="2008" name="Nucleic Acids Res.">
        <title>The rice annotation project database (RAP-DB): 2008 update.</title>
        <authorList>
            <consortium name="The rice annotation project (RAP)"/>
        </authorList>
    </citation>
    <scope>GENOME REANNOTATION</scope>
    <source>
        <strain evidence="2">cv. Nipponbare</strain>
    </source>
</reference>
<dbReference type="EMBL" id="AP004261">
    <property type="protein sequence ID" value="BAC83328.1"/>
    <property type="molecule type" value="Genomic_DNA"/>
</dbReference>
<dbReference type="AlphaFoldDB" id="Q6ZF79"/>
<sequence length="134" mass="14948">MPDRHGYARWISIGYAFRLPPPVAGSPPSIVVIVACCRRLVALGRCHRLVIVALSRRRRLTALVIEALSCHRRHRGPEEPPPPSPCEVTTPSRAAAPCRRLPAPPLRCLLLGSPLSLLIRAVIASLRRRRRHRD</sequence>